<dbReference type="PANTHER" id="PTHR46662:SF105">
    <property type="entry name" value="PROTEIN KINASE DOMAIN-CONTAINING PROTEIN"/>
    <property type="match status" value="1"/>
</dbReference>
<dbReference type="Pfam" id="PF23598">
    <property type="entry name" value="LRR_14"/>
    <property type="match status" value="1"/>
</dbReference>
<dbReference type="Proteomes" id="UP001229421">
    <property type="component" value="Unassembled WGS sequence"/>
</dbReference>
<evidence type="ECO:0000256" key="1">
    <source>
        <dbReference type="ARBA" id="ARBA00022737"/>
    </source>
</evidence>
<proteinExistence type="predicted"/>
<dbReference type="EMBL" id="JAUHHV010000009">
    <property type="protein sequence ID" value="KAK1412410.1"/>
    <property type="molecule type" value="Genomic_DNA"/>
</dbReference>
<evidence type="ECO:0000313" key="4">
    <source>
        <dbReference type="Proteomes" id="UP001229421"/>
    </source>
</evidence>
<gene>
    <name evidence="3" type="ORF">QVD17_33641</name>
</gene>
<protein>
    <recommendedName>
        <fullName evidence="2">Disease resistance R13L4/SHOC-2-like LRR domain-containing protein</fullName>
    </recommendedName>
</protein>
<dbReference type="InterPro" id="IPR055414">
    <property type="entry name" value="LRR_R13L4/SHOC2-like"/>
</dbReference>
<dbReference type="Gene3D" id="3.80.10.10">
    <property type="entry name" value="Ribonuclease Inhibitor"/>
    <property type="match status" value="5"/>
</dbReference>
<evidence type="ECO:0000313" key="3">
    <source>
        <dbReference type="EMBL" id="KAK1412410.1"/>
    </source>
</evidence>
<reference evidence="3" key="1">
    <citation type="journal article" date="2023" name="bioRxiv">
        <title>Improved chromosome-level genome assembly for marigold (Tagetes erecta).</title>
        <authorList>
            <person name="Jiang F."/>
            <person name="Yuan L."/>
            <person name="Wang S."/>
            <person name="Wang H."/>
            <person name="Xu D."/>
            <person name="Wang A."/>
            <person name="Fan W."/>
        </authorList>
    </citation>
    <scope>NUCLEOTIDE SEQUENCE</scope>
    <source>
        <strain evidence="3">WSJ</strain>
        <tissue evidence="3">Leaf</tissue>
    </source>
</reference>
<feature type="domain" description="Disease resistance R13L4/SHOC-2-like LRR" evidence="2">
    <location>
        <begin position="175"/>
        <end position="410"/>
    </location>
</feature>
<keyword evidence="1" id="KW-0677">Repeat</keyword>
<accession>A0AAD8NE16</accession>
<sequence>MNWFNFSSLHPHNVHKQTLPYQKAFLGMPCQFYNELTLKHVLKHVTLRLTLIASWNQSVDCYKWGGISCHTDGHVTRLDLNDYLSGAINDSSTLFRLHFLRSLNLAYNAFDVSLLSSGFGNLTQLTYLNLSNANFQAHEVSLVTTKLVTLDLSSAITYTLDLGILIQNLTGLKDNLQVLSLKNCNLSGPLDPSLAKLKHLSVVLLDGNTFSSEIPDSFTDLKNLTVLSLQGCNLSGTIPYKIFQVPTLKSIDFSSNVMLKGPLPEMSGALELQNLVLSNTRVKLNQNSLTGRIPSSHLERLDKLDYLDLARNIFTGTLPESFLTLKSLQSLYLCNNSFSGKLNESMVNVSTYQLNTLDLSSNKFEGSIPGFIFKLTAISTLTLSANKFTGRVDLHMFGNLKELYGLDLSYNNLTVSVQENKSSAVIASLSKLNMLKLVSCKMQQIPDLKNQSSLMTLDLSDNQLSGEIPNWIWEVGNGFLRSLNLSHNVLSGLQQPYAFPLLLDVLDLPSNHLEGDIPIPPKRCSILRGNNLTENVSDVFPESCHLQTLDLSGNRLQGPLPRSLVSCKNLMANRFHGNITCLGSNGNNLLQIIDIASNGFSGVLSPTLFTSFQQIIDTFNDTQSHPHFKHPANSAIYYQESMFLVLKGTGREVEKILSIFTSIDFSDNSFQGSIPVTLGDLKLLT</sequence>
<dbReference type="InterPro" id="IPR001611">
    <property type="entry name" value="Leu-rich_rpt"/>
</dbReference>
<dbReference type="PANTHER" id="PTHR46662">
    <property type="entry name" value="DI-GLUCOSE BINDING PROTEIN WITH LEUCINE-RICH REPEAT DOMAIN-CONTAINING PROTEIN"/>
    <property type="match status" value="1"/>
</dbReference>
<dbReference type="SUPFAM" id="SSF52058">
    <property type="entry name" value="L domain-like"/>
    <property type="match status" value="2"/>
</dbReference>
<name>A0AAD8NE16_TARER</name>
<evidence type="ECO:0000259" key="2">
    <source>
        <dbReference type="Pfam" id="PF23598"/>
    </source>
</evidence>
<dbReference type="Pfam" id="PF00560">
    <property type="entry name" value="LRR_1"/>
    <property type="match status" value="2"/>
</dbReference>
<dbReference type="InterPro" id="IPR032675">
    <property type="entry name" value="LRR_dom_sf"/>
</dbReference>
<keyword evidence="4" id="KW-1185">Reference proteome</keyword>
<comment type="caution">
    <text evidence="3">The sequence shown here is derived from an EMBL/GenBank/DDBJ whole genome shotgun (WGS) entry which is preliminary data.</text>
</comment>
<organism evidence="3 4">
    <name type="scientific">Tagetes erecta</name>
    <name type="common">African marigold</name>
    <dbReference type="NCBI Taxonomy" id="13708"/>
    <lineage>
        <taxon>Eukaryota</taxon>
        <taxon>Viridiplantae</taxon>
        <taxon>Streptophyta</taxon>
        <taxon>Embryophyta</taxon>
        <taxon>Tracheophyta</taxon>
        <taxon>Spermatophyta</taxon>
        <taxon>Magnoliopsida</taxon>
        <taxon>eudicotyledons</taxon>
        <taxon>Gunneridae</taxon>
        <taxon>Pentapetalae</taxon>
        <taxon>asterids</taxon>
        <taxon>campanulids</taxon>
        <taxon>Asterales</taxon>
        <taxon>Asteraceae</taxon>
        <taxon>Asteroideae</taxon>
        <taxon>Heliantheae alliance</taxon>
        <taxon>Tageteae</taxon>
        <taxon>Tagetes</taxon>
    </lineage>
</organism>
<dbReference type="AlphaFoldDB" id="A0AAD8NE16"/>